<accession>A0ABT9W0Y0</accession>
<keyword evidence="5" id="KW-1185">Reference proteome</keyword>
<dbReference type="InterPro" id="IPR036390">
    <property type="entry name" value="WH_DNA-bd_sf"/>
</dbReference>
<dbReference type="GO" id="GO:0003677">
    <property type="term" value="F:DNA binding"/>
    <property type="evidence" value="ECO:0007669"/>
    <property type="project" value="UniProtKB-KW"/>
</dbReference>
<dbReference type="RefSeq" id="WP_307395190.1">
    <property type="nucleotide sequence ID" value="NZ_BAAADK010000047.1"/>
</dbReference>
<dbReference type="Gene3D" id="6.10.140.1570">
    <property type="match status" value="1"/>
</dbReference>
<organism evidence="4 5">
    <name type="scientific">Caldalkalibacillus horti</name>
    <dbReference type="NCBI Taxonomy" id="77523"/>
    <lineage>
        <taxon>Bacteria</taxon>
        <taxon>Bacillati</taxon>
        <taxon>Bacillota</taxon>
        <taxon>Bacilli</taxon>
        <taxon>Bacillales</taxon>
        <taxon>Bacillaceae</taxon>
        <taxon>Caldalkalibacillus</taxon>
    </lineage>
</organism>
<dbReference type="Pfam" id="PF03551">
    <property type="entry name" value="PadR"/>
    <property type="match status" value="1"/>
</dbReference>
<sequence>MQLQAKYVVLGLLYKRSMSGYDMKKQFEKYFTYFFDASYGSVYPTLTKLEQDNCIVKHTIIQEDKPNKHEYEITSTGRELFEEYLNSPVLDDSIRADLCVRLFFGEFASKETVLKWMNERIKKNETIVAELQEEYERIKSEMSVTQEITIQIGIDYHRAQADTLRKGLKLLDQDSST</sequence>
<evidence type="ECO:0000313" key="5">
    <source>
        <dbReference type="Proteomes" id="UP001235840"/>
    </source>
</evidence>
<comment type="caution">
    <text evidence="4">The sequence shown here is derived from an EMBL/GenBank/DDBJ whole genome shotgun (WGS) entry which is preliminary data.</text>
</comment>
<name>A0ABT9W0Y0_9BACI</name>
<reference evidence="4 5" key="1">
    <citation type="submission" date="2023-07" db="EMBL/GenBank/DDBJ databases">
        <title>Genomic Encyclopedia of Type Strains, Phase IV (KMG-IV): sequencing the most valuable type-strain genomes for metagenomic binning, comparative biology and taxonomic classification.</title>
        <authorList>
            <person name="Goeker M."/>
        </authorList>
    </citation>
    <scope>NUCLEOTIDE SEQUENCE [LARGE SCALE GENOMIC DNA]</scope>
    <source>
        <strain evidence="4 5">DSM 12751</strain>
    </source>
</reference>
<proteinExistence type="predicted"/>
<feature type="coiled-coil region" evidence="1">
    <location>
        <begin position="114"/>
        <end position="148"/>
    </location>
</feature>
<dbReference type="InterPro" id="IPR018309">
    <property type="entry name" value="Tscrpt_reg_PadR_C"/>
</dbReference>
<dbReference type="InterPro" id="IPR036388">
    <property type="entry name" value="WH-like_DNA-bd_sf"/>
</dbReference>
<evidence type="ECO:0000313" key="4">
    <source>
        <dbReference type="EMBL" id="MDQ0166744.1"/>
    </source>
</evidence>
<protein>
    <submittedName>
        <fullName evidence="4">DNA-binding PadR family transcriptional regulator</fullName>
    </submittedName>
</protein>
<keyword evidence="1" id="KW-0175">Coiled coil</keyword>
<dbReference type="PANTHER" id="PTHR43252">
    <property type="entry name" value="TRANSCRIPTIONAL REGULATOR YQJI"/>
    <property type="match status" value="1"/>
</dbReference>
<evidence type="ECO:0000259" key="3">
    <source>
        <dbReference type="Pfam" id="PF10400"/>
    </source>
</evidence>
<evidence type="ECO:0000256" key="1">
    <source>
        <dbReference type="SAM" id="Coils"/>
    </source>
</evidence>
<dbReference type="PANTHER" id="PTHR43252:SF6">
    <property type="entry name" value="NEGATIVE TRANSCRIPTION REGULATOR PADR"/>
    <property type="match status" value="1"/>
</dbReference>
<gene>
    <name evidence="4" type="ORF">J2S11_002660</name>
</gene>
<dbReference type="SUPFAM" id="SSF46785">
    <property type="entry name" value="Winged helix' DNA-binding domain"/>
    <property type="match status" value="1"/>
</dbReference>
<dbReference type="InterPro" id="IPR005149">
    <property type="entry name" value="Tscrpt_reg_PadR_N"/>
</dbReference>
<dbReference type="Gene3D" id="1.10.10.10">
    <property type="entry name" value="Winged helix-like DNA-binding domain superfamily/Winged helix DNA-binding domain"/>
    <property type="match status" value="1"/>
</dbReference>
<keyword evidence="4" id="KW-0238">DNA-binding</keyword>
<evidence type="ECO:0000259" key="2">
    <source>
        <dbReference type="Pfam" id="PF03551"/>
    </source>
</evidence>
<dbReference type="Proteomes" id="UP001235840">
    <property type="component" value="Unassembled WGS sequence"/>
</dbReference>
<dbReference type="EMBL" id="JAUSTY010000010">
    <property type="protein sequence ID" value="MDQ0166744.1"/>
    <property type="molecule type" value="Genomic_DNA"/>
</dbReference>
<dbReference type="Pfam" id="PF10400">
    <property type="entry name" value="Vir_act_alpha_C"/>
    <property type="match status" value="1"/>
</dbReference>
<feature type="domain" description="Transcription regulator PadR N-terminal" evidence="2">
    <location>
        <begin position="9"/>
        <end position="82"/>
    </location>
</feature>
<feature type="domain" description="Transcription regulator PadR C-terminal" evidence="3">
    <location>
        <begin position="94"/>
        <end position="171"/>
    </location>
</feature>